<evidence type="ECO:0000313" key="2">
    <source>
        <dbReference type="EMBL" id="CAJ1072769.1"/>
    </source>
</evidence>
<dbReference type="GO" id="GO:0005930">
    <property type="term" value="C:axoneme"/>
    <property type="evidence" value="ECO:0007669"/>
    <property type="project" value="TreeGrafter"/>
</dbReference>
<feature type="region of interest" description="Disordered" evidence="1">
    <location>
        <begin position="537"/>
        <end position="560"/>
    </location>
</feature>
<dbReference type="GO" id="GO:0042461">
    <property type="term" value="P:photoreceptor cell development"/>
    <property type="evidence" value="ECO:0007669"/>
    <property type="project" value="TreeGrafter"/>
</dbReference>
<feature type="compositionally biased region" description="Acidic residues" evidence="1">
    <location>
        <begin position="1113"/>
        <end position="1144"/>
    </location>
</feature>
<dbReference type="Proteomes" id="UP001178508">
    <property type="component" value="Chromosome 14"/>
</dbReference>
<dbReference type="GO" id="GO:0060041">
    <property type="term" value="P:retina development in camera-type eye"/>
    <property type="evidence" value="ECO:0007669"/>
    <property type="project" value="TreeGrafter"/>
</dbReference>
<feature type="compositionally biased region" description="Acidic residues" evidence="1">
    <location>
        <begin position="978"/>
        <end position="991"/>
    </location>
</feature>
<feature type="compositionally biased region" description="Basic and acidic residues" evidence="1">
    <location>
        <begin position="1249"/>
        <end position="1267"/>
    </location>
</feature>
<feature type="compositionally biased region" description="Acidic residues" evidence="1">
    <location>
        <begin position="959"/>
        <end position="970"/>
    </location>
</feature>
<feature type="compositionally biased region" description="Acidic residues" evidence="1">
    <location>
        <begin position="1268"/>
        <end position="1292"/>
    </location>
</feature>
<protein>
    <submittedName>
        <fullName evidence="2">Oxygen-regulated protein 1</fullName>
    </submittedName>
</protein>
<feature type="compositionally biased region" description="Basic and acidic residues" evidence="1">
    <location>
        <begin position="311"/>
        <end position="323"/>
    </location>
</feature>
<proteinExistence type="predicted"/>
<name>A0AAV1GI48_XYRNO</name>
<dbReference type="PANTHER" id="PTHR23005:SF4">
    <property type="entry name" value="OXYGEN-REGULATED PROTEIN 1"/>
    <property type="match status" value="1"/>
</dbReference>
<feature type="compositionally biased region" description="Acidic residues" evidence="1">
    <location>
        <begin position="921"/>
        <end position="951"/>
    </location>
</feature>
<evidence type="ECO:0000313" key="3">
    <source>
        <dbReference type="Proteomes" id="UP001178508"/>
    </source>
</evidence>
<keyword evidence="3" id="KW-1185">Reference proteome</keyword>
<feature type="region of interest" description="Disordered" evidence="1">
    <location>
        <begin position="1556"/>
        <end position="1581"/>
    </location>
</feature>
<feature type="compositionally biased region" description="Basic and acidic residues" evidence="1">
    <location>
        <begin position="1293"/>
        <end position="1311"/>
    </location>
</feature>
<feature type="compositionally biased region" description="Basic and acidic residues" evidence="1">
    <location>
        <begin position="849"/>
        <end position="864"/>
    </location>
</feature>
<feature type="compositionally biased region" description="Acidic residues" evidence="1">
    <location>
        <begin position="1152"/>
        <end position="1191"/>
    </location>
</feature>
<feature type="compositionally biased region" description="Acidic residues" evidence="1">
    <location>
        <begin position="1005"/>
        <end position="1105"/>
    </location>
</feature>
<reference evidence="2" key="1">
    <citation type="submission" date="2023-08" db="EMBL/GenBank/DDBJ databases">
        <authorList>
            <person name="Alioto T."/>
            <person name="Alioto T."/>
            <person name="Gomez Garrido J."/>
        </authorList>
    </citation>
    <scope>NUCLEOTIDE SEQUENCE</scope>
</reference>
<sequence>MPQDDDIEKSFRVNQDGSMTVEMKVRLTIKEEEMLHWTTTLSRTCLSKRTACASISESGKSSTDSNNAVAKNSTSISGDELKEGNHPAVGGKGVKFNDERVVGRAKSGFRRSPTPGAQQVKRASVESVKMVTESGVQESTLGHYSYMERTVGGEKTEGYRVVRHSSSNRPIPKPRKTASAGAIIKGSHSSIRSSGVAEVLQIQNNGMEVTETVMHIYESQGGYDNYFANEDYSADGAHSFSSTPVLDSKLSVDSGPLSSSNDCDIDFSGQQAITDSQQRQKEEMLSLSSEPITQTHEITNHLSLLNGYGARTKDKSMKNEKKTTVVPPHRSLKNLMSTNNSEKKKKESRESLPKNRVKSSNEKQSSNASVGKKSLSSSESAKSLQKTNGAEKSQVKKASKDVKIPRREPALLANAVNVKRNLTLRQNLDNGHHVHARPQMKKNISDILQPKKTLLPARKLMNRPKSMSDHTLSTPKKSVELSESLSVPSFKPSLSEIHQYVENWLEKVSPDPVLYTEETTSDESKTQTKVVFQIGDDSESDNKTERKISQDECIPPPPGDVKKSASCLTVPQHHADPSLLHNEQYARGLCASMPSVRVDPSKMENVMRPHKSEEAISPATNEAPSSSSNFLSPHTRIKPVLKQIYSSIQCIRGASDTTNTASNLEKSTSLPDFPNQVASVFGSSCKAFLSFLSVVTLRDNLNGSEMNIGETSRSDSEAMLMMQSLQKISAIEDAEEQRASLTDLQSRASSQLRARWKDFQILRERLESEPLSPRVSETEFALDVVSEGGDVFDDQHLEIDGLMEEMNMPRDLRAEIFSTMQHSRFFYPIEESTFVETERNQSDSEEDVEKFVEEENDETEKQSPETDSATMAIESETELKVEKTDNKNKDSGILRRGSNDWSRNEEGREETEKEYEGENREQEDDTKEGDEVDGESGAEEMESERESEEELDDKRPEDGEGEDGSNEGEEYLVKLEEGTEEETAMDEEEEGGTEKREGDMNGEGLDGDGDQTDDREGGEDEADEEEVQDEGGDESEGEENEDTVVDEETEEEENEEDEENEEEENEETIVADEVTEEQENEDAEVEEETVEDENEEMIEVDEETAEQERRQDEVDEMAEEENEETVTDQEEEEEEEDEDDVGVEEEVRGEETDQEEEAENITELEEEEEAEGVNEDVEEDRELVEEEDLEEEVHGTNEEDVTEEKEEVMGITEMVGKIIQEEDKVEEDKEVEETVTEVEGEEKEDEGEESWKNQEKTEDSYEDKSDLEVEFVEGIEIEEGKEESEAEDENVSDTERKHQLEQSSREEDNRESVSTYSSEVQCEDEKGDGAETATETETEEGGERQKEQGSSLPHPVEISQELLDFINTALQCASLIFTYDAHGKIRIEPDSSRGAKTPKEKKRKDSSYGVKCLPSPACSDLSDYRPETSESGGYQSQESVEVISESGEDGQEKHFPFCKRKPKNHTSKLPVVSHSKVLQNSHTESGGSYYSNNSGTRASKDLSYFSGGSSQKADNEAAPDVSQCISFHSEKDSKDGVLIDQGRWLLKENHLIRTSPPVAQGMYSNIDSTSSDTRSSDDSPLHYKTQQNLLAALSSTELEEMAKPKTPKCTYYNMPHGSDSDPFLDDSSFKSGKKDRSSAKGRGGRVGPTINTSQTWANKNGSLSSFASVEFNIPDRKVHPEGETISMTMARRTSGGGGRAVQAQDSVDTLYLRCSQYCPIL</sequence>
<feature type="compositionally biased region" description="Basic and acidic residues" evidence="1">
    <location>
        <begin position="902"/>
        <end position="920"/>
    </location>
</feature>
<feature type="compositionally biased region" description="Basic and acidic residues" evidence="1">
    <location>
        <begin position="877"/>
        <end position="893"/>
    </location>
</feature>
<accession>A0AAV1GI48</accession>
<feature type="region of interest" description="Disordered" evidence="1">
    <location>
        <begin position="310"/>
        <end position="402"/>
    </location>
</feature>
<feature type="compositionally biased region" description="Basic and acidic residues" evidence="1">
    <location>
        <begin position="540"/>
        <end position="550"/>
    </location>
</feature>
<feature type="compositionally biased region" description="Basic and acidic residues" evidence="1">
    <location>
        <begin position="341"/>
        <end position="353"/>
    </location>
</feature>
<feature type="compositionally biased region" description="Acidic residues" evidence="1">
    <location>
        <begin position="1223"/>
        <end position="1248"/>
    </location>
</feature>
<dbReference type="PANTHER" id="PTHR23005">
    <property type="entry name" value="RETINITIS PIGMENTOSA 1 PROTEIN"/>
    <property type="match status" value="1"/>
</dbReference>
<feature type="compositionally biased region" description="Low complexity" evidence="1">
    <location>
        <begin position="365"/>
        <end position="386"/>
    </location>
</feature>
<organism evidence="2 3">
    <name type="scientific">Xyrichtys novacula</name>
    <name type="common">Pearly razorfish</name>
    <name type="synonym">Hemipteronotus novacula</name>
    <dbReference type="NCBI Taxonomy" id="13765"/>
    <lineage>
        <taxon>Eukaryota</taxon>
        <taxon>Metazoa</taxon>
        <taxon>Chordata</taxon>
        <taxon>Craniata</taxon>
        <taxon>Vertebrata</taxon>
        <taxon>Euteleostomi</taxon>
        <taxon>Actinopterygii</taxon>
        <taxon>Neopterygii</taxon>
        <taxon>Teleostei</taxon>
        <taxon>Neoteleostei</taxon>
        <taxon>Acanthomorphata</taxon>
        <taxon>Eupercaria</taxon>
        <taxon>Labriformes</taxon>
        <taxon>Labridae</taxon>
        <taxon>Xyrichtys</taxon>
    </lineage>
</organism>
<dbReference type="GO" id="GO:0035082">
    <property type="term" value="P:axoneme assembly"/>
    <property type="evidence" value="ECO:0007669"/>
    <property type="project" value="TreeGrafter"/>
</dbReference>
<feature type="compositionally biased region" description="Polar residues" evidence="1">
    <location>
        <begin position="55"/>
        <end position="77"/>
    </location>
</feature>
<feature type="region of interest" description="Disordered" evidence="1">
    <location>
        <begin position="164"/>
        <end position="187"/>
    </location>
</feature>
<gene>
    <name evidence="2" type="ORF">XNOV1_A009634</name>
</gene>
<feature type="region of interest" description="Disordered" evidence="1">
    <location>
        <begin position="55"/>
        <end position="94"/>
    </location>
</feature>
<feature type="region of interest" description="Disordered" evidence="1">
    <location>
        <begin position="1388"/>
        <end position="1460"/>
    </location>
</feature>
<feature type="region of interest" description="Disordered" evidence="1">
    <location>
        <begin position="835"/>
        <end position="1355"/>
    </location>
</feature>
<feature type="compositionally biased region" description="Low complexity" evidence="1">
    <location>
        <begin position="1435"/>
        <end position="1445"/>
    </location>
</feature>
<evidence type="ECO:0000256" key="1">
    <source>
        <dbReference type="SAM" id="MobiDB-lite"/>
    </source>
</evidence>
<feature type="region of interest" description="Disordered" evidence="1">
    <location>
        <begin position="106"/>
        <end position="125"/>
    </location>
</feature>
<dbReference type="EMBL" id="OY660877">
    <property type="protein sequence ID" value="CAJ1072769.1"/>
    <property type="molecule type" value="Genomic_DNA"/>
</dbReference>
<feature type="region of interest" description="Disordered" evidence="1">
    <location>
        <begin position="1620"/>
        <end position="1657"/>
    </location>
</feature>